<sequence>MAEPVLRTEFEGVQLLTRGKVRDVYSLGEQLL</sequence>
<comment type="caution">
    <text evidence="1">The sequence shown here is derived from an EMBL/GenBank/DDBJ whole genome shotgun (WGS) entry which is preliminary data.</text>
</comment>
<reference evidence="1" key="1">
    <citation type="journal article" date="2014" name="Front. Microbiol.">
        <title>High frequency of phylogenetically diverse reductive dehalogenase-homologous genes in deep subseafloor sedimentary metagenomes.</title>
        <authorList>
            <person name="Kawai M."/>
            <person name="Futagami T."/>
            <person name="Toyoda A."/>
            <person name="Takaki Y."/>
            <person name="Nishi S."/>
            <person name="Hori S."/>
            <person name="Arai W."/>
            <person name="Tsubouchi T."/>
            <person name="Morono Y."/>
            <person name="Uchiyama I."/>
            <person name="Ito T."/>
            <person name="Fujiyama A."/>
            <person name="Inagaki F."/>
            <person name="Takami H."/>
        </authorList>
    </citation>
    <scope>NUCLEOTIDE SEQUENCE</scope>
    <source>
        <strain evidence="1">Expedition CK06-06</strain>
    </source>
</reference>
<feature type="non-terminal residue" evidence="1">
    <location>
        <position position="32"/>
    </location>
</feature>
<organism evidence="1">
    <name type="scientific">marine sediment metagenome</name>
    <dbReference type="NCBI Taxonomy" id="412755"/>
    <lineage>
        <taxon>unclassified sequences</taxon>
        <taxon>metagenomes</taxon>
        <taxon>ecological metagenomes</taxon>
    </lineage>
</organism>
<protein>
    <recommendedName>
        <fullName evidence="2">Phosphoribosylaminoimidazolesuccinocarboxamide synthase</fullName>
    </recommendedName>
</protein>
<dbReference type="AlphaFoldDB" id="X0YDU2"/>
<proteinExistence type="predicted"/>
<name>X0YDU2_9ZZZZ</name>
<dbReference type="EMBL" id="BARS01059460">
    <property type="protein sequence ID" value="GAG45437.1"/>
    <property type="molecule type" value="Genomic_DNA"/>
</dbReference>
<accession>X0YDU2</accession>
<gene>
    <name evidence="1" type="ORF">S01H1_86112</name>
</gene>
<evidence type="ECO:0008006" key="2">
    <source>
        <dbReference type="Google" id="ProtNLM"/>
    </source>
</evidence>
<evidence type="ECO:0000313" key="1">
    <source>
        <dbReference type="EMBL" id="GAG45437.1"/>
    </source>
</evidence>